<evidence type="ECO:0000256" key="7">
    <source>
        <dbReference type="ARBA" id="ARBA00023172"/>
    </source>
</evidence>
<dbReference type="GO" id="GO:0000400">
    <property type="term" value="F:four-way junction DNA binding"/>
    <property type="evidence" value="ECO:0007669"/>
    <property type="project" value="UniProtKB-UniRule"/>
</dbReference>
<dbReference type="EMBL" id="JXJQ01000005">
    <property type="protein sequence ID" value="KJY62621.1"/>
    <property type="molecule type" value="Genomic_DNA"/>
</dbReference>
<dbReference type="Gene3D" id="1.10.10.10">
    <property type="entry name" value="Winged helix-like DNA-binding domain superfamily/Winged helix DNA-binding domain"/>
    <property type="match status" value="1"/>
</dbReference>
<evidence type="ECO:0000313" key="11">
    <source>
        <dbReference type="EMBL" id="KJY62621.1"/>
    </source>
</evidence>
<comment type="subunit">
    <text evidence="9">Homohexamer. Forms an RuvA(8)-RuvB(12)-Holliday junction (HJ) complex. HJ DNA is sandwiched between 2 RuvA tetramers; dsDNA enters through RuvA and exits via RuvB. An RuvB hexamer assembles on each DNA strand where it exits the tetramer. Each RuvB hexamer is contacted by two RuvA subunits (via domain III) on 2 adjacent RuvB subunits; this complex drives branch migration. In the full resolvosome a probable DNA-RuvA(4)-RuvB(12)-RuvC(2) complex forms which resolves the HJ.</text>
</comment>
<name>A0A0F4LYJ8_9LACO</name>
<dbReference type="STRING" id="1218492.JG30_04100"/>
<keyword evidence="1 9" id="KW-0963">Cytoplasm</keyword>
<dbReference type="GO" id="GO:0048476">
    <property type="term" value="C:Holliday junction resolvase complex"/>
    <property type="evidence" value="ECO:0007669"/>
    <property type="project" value="UniProtKB-UniRule"/>
</dbReference>
<comment type="domain">
    <text evidence="9">Has 3 domains, the large (RuvB-L) and small ATPase (RuvB-S) domains and the C-terminal head (RuvB-H) domain. The head domain binds DNA, while the ATPase domains jointly bind ATP, ADP or are empty depending on the state of the subunit in the translocation cycle. During a single DNA translocation step the structure of each domain remains the same, but their relative positions change.</text>
</comment>
<dbReference type="PANTHER" id="PTHR42848">
    <property type="match status" value="1"/>
</dbReference>
<evidence type="ECO:0000313" key="12">
    <source>
        <dbReference type="Proteomes" id="UP000033558"/>
    </source>
</evidence>
<dbReference type="CDD" id="cd00009">
    <property type="entry name" value="AAA"/>
    <property type="match status" value="1"/>
</dbReference>
<keyword evidence="12" id="KW-1185">Reference proteome</keyword>
<comment type="caution">
    <text evidence="11">The sequence shown here is derived from an EMBL/GenBank/DDBJ whole genome shotgun (WGS) entry which is preliminary data.</text>
</comment>
<dbReference type="PANTHER" id="PTHR42848:SF1">
    <property type="entry name" value="HOLLIDAY JUNCTION BRANCH MIGRATION COMPLEX SUBUNIT RUVB"/>
    <property type="match status" value="1"/>
</dbReference>
<feature type="region of interest" description="Small ATPAse domain (RuvB-S)" evidence="9">
    <location>
        <begin position="185"/>
        <end position="255"/>
    </location>
</feature>
<feature type="binding site" evidence="9">
    <location>
        <position position="69"/>
    </location>
    <ligand>
        <name>Mg(2+)</name>
        <dbReference type="ChEBI" id="CHEBI:18420"/>
    </ligand>
</feature>
<keyword evidence="7 9" id="KW-0233">DNA recombination</keyword>
<dbReference type="InterPro" id="IPR003593">
    <property type="entry name" value="AAA+_ATPase"/>
</dbReference>
<dbReference type="GO" id="GO:0016887">
    <property type="term" value="F:ATP hydrolysis activity"/>
    <property type="evidence" value="ECO:0007669"/>
    <property type="project" value="RHEA"/>
</dbReference>
<feature type="binding site" evidence="9">
    <location>
        <position position="24"/>
    </location>
    <ligand>
        <name>ATP</name>
        <dbReference type="ChEBI" id="CHEBI:30616"/>
    </ligand>
</feature>
<dbReference type="Pfam" id="PF05491">
    <property type="entry name" value="WHD_RuvB"/>
    <property type="match status" value="1"/>
</dbReference>
<dbReference type="InterPro" id="IPR004605">
    <property type="entry name" value="DNA_helicase_Holl-junc_RuvB"/>
</dbReference>
<feature type="binding site" evidence="9">
    <location>
        <position position="69"/>
    </location>
    <ligand>
        <name>ATP</name>
        <dbReference type="ChEBI" id="CHEBI:30616"/>
    </ligand>
</feature>
<protein>
    <recommendedName>
        <fullName evidence="9">Holliday junction branch migration complex subunit RuvB</fullName>
        <ecNumber evidence="9">3.6.4.-</ecNumber>
    </recommendedName>
</protein>
<feature type="binding site" evidence="9">
    <location>
        <position position="68"/>
    </location>
    <ligand>
        <name>ATP</name>
        <dbReference type="ChEBI" id="CHEBI:30616"/>
    </ligand>
</feature>
<gene>
    <name evidence="9 11" type="primary">ruvB</name>
    <name evidence="11" type="ORF">JG30_04100</name>
</gene>
<feature type="binding site" evidence="9">
    <location>
        <begin position="131"/>
        <end position="133"/>
    </location>
    <ligand>
        <name>ATP</name>
        <dbReference type="ChEBI" id="CHEBI:30616"/>
    </ligand>
</feature>
<organism evidence="11 12">
    <name type="scientific">Bombilactobacillus mellifer</name>
    <dbReference type="NCBI Taxonomy" id="1218492"/>
    <lineage>
        <taxon>Bacteria</taxon>
        <taxon>Bacillati</taxon>
        <taxon>Bacillota</taxon>
        <taxon>Bacilli</taxon>
        <taxon>Lactobacillales</taxon>
        <taxon>Lactobacillaceae</taxon>
        <taxon>Bombilactobacillus</taxon>
    </lineage>
</organism>
<dbReference type="SUPFAM" id="SSF46785">
    <property type="entry name" value="Winged helix' DNA-binding domain"/>
    <property type="match status" value="1"/>
</dbReference>
<dbReference type="Gene3D" id="3.40.50.300">
    <property type="entry name" value="P-loop containing nucleotide triphosphate hydrolases"/>
    <property type="match status" value="1"/>
</dbReference>
<feature type="domain" description="AAA+ ATPase" evidence="10">
    <location>
        <begin position="54"/>
        <end position="185"/>
    </location>
</feature>
<comment type="function">
    <text evidence="9">The RuvA-RuvB-RuvC complex processes Holliday junction (HJ) DNA during genetic recombination and DNA repair, while the RuvA-RuvB complex plays an important role in the rescue of blocked DNA replication forks via replication fork reversal (RFR). RuvA specifically binds to HJ cruciform DNA, conferring on it an open structure. The RuvB hexamer acts as an ATP-dependent pump, pulling dsDNA into and through the RuvAB complex. RuvB forms 2 homohexamers on either side of HJ DNA bound by 1 or 2 RuvA tetramers; 4 subunits per hexamer contact DNA at a time. Coordinated motions by a converter formed by DNA-disengaged RuvB subunits stimulates ATP hydrolysis and nucleotide exchange. Immobilization of the converter enables RuvB to convert the ATP-contained energy into a lever motion, pulling 2 nucleotides of DNA out of the RuvA tetramer per ATP hydrolyzed, thus driving DNA branch migration. The RuvB motors rotate together with the DNA substrate, which together with the progressing nucleotide cycle form the mechanistic basis for DNA recombination by continuous HJ branch migration. Branch migration allows RuvC to scan DNA until it finds its consensus sequence, where it cleaves and resolves cruciform DNA.</text>
</comment>
<dbReference type="InterPro" id="IPR041445">
    <property type="entry name" value="AAA_lid_4"/>
</dbReference>
<evidence type="ECO:0000256" key="8">
    <source>
        <dbReference type="ARBA" id="ARBA00023204"/>
    </source>
</evidence>
<dbReference type="RefSeq" id="WP_046315771.1">
    <property type="nucleotide sequence ID" value="NZ_JBHSZT010000003.1"/>
</dbReference>
<keyword evidence="6 9" id="KW-0238">DNA-binding</keyword>
<dbReference type="EC" id="3.6.4.-" evidence="9"/>
<feature type="binding site" evidence="9">
    <location>
        <position position="174"/>
    </location>
    <ligand>
        <name>ATP</name>
        <dbReference type="ChEBI" id="CHEBI:30616"/>
    </ligand>
</feature>
<dbReference type="OrthoDB" id="9804478at2"/>
<feature type="binding site" evidence="9">
    <location>
        <position position="70"/>
    </location>
    <ligand>
        <name>ATP</name>
        <dbReference type="ChEBI" id="CHEBI:30616"/>
    </ligand>
</feature>
<dbReference type="InterPro" id="IPR008824">
    <property type="entry name" value="RuvB-like_N"/>
</dbReference>
<feature type="binding site" evidence="9">
    <location>
        <position position="23"/>
    </location>
    <ligand>
        <name>ATP</name>
        <dbReference type="ChEBI" id="CHEBI:30616"/>
    </ligand>
</feature>
<dbReference type="GO" id="GO:0005524">
    <property type="term" value="F:ATP binding"/>
    <property type="evidence" value="ECO:0007669"/>
    <property type="project" value="UniProtKB-UniRule"/>
</dbReference>
<feature type="binding site" evidence="9">
    <location>
        <position position="184"/>
    </location>
    <ligand>
        <name>ATP</name>
        <dbReference type="ChEBI" id="CHEBI:30616"/>
    </ligand>
</feature>
<dbReference type="Gene3D" id="1.10.8.60">
    <property type="match status" value="1"/>
</dbReference>
<evidence type="ECO:0000259" key="10">
    <source>
        <dbReference type="SMART" id="SM00382"/>
    </source>
</evidence>
<keyword evidence="11" id="KW-0347">Helicase</keyword>
<dbReference type="InterPro" id="IPR036388">
    <property type="entry name" value="WH-like_DNA-bd_sf"/>
</dbReference>
<comment type="catalytic activity">
    <reaction evidence="9">
        <text>ATP + H2O = ADP + phosphate + H(+)</text>
        <dbReference type="Rhea" id="RHEA:13065"/>
        <dbReference type="ChEBI" id="CHEBI:15377"/>
        <dbReference type="ChEBI" id="CHEBI:15378"/>
        <dbReference type="ChEBI" id="CHEBI:30616"/>
        <dbReference type="ChEBI" id="CHEBI:43474"/>
        <dbReference type="ChEBI" id="CHEBI:456216"/>
    </reaction>
</comment>
<comment type="similarity">
    <text evidence="9">Belongs to the RuvB family.</text>
</comment>
<proteinExistence type="inferred from homology"/>
<comment type="subcellular location">
    <subcellularLocation>
        <location evidence="9">Cytoplasm</location>
    </subcellularLocation>
</comment>
<sequence length="339" mass="37524">MAKKDLTNDHVLDDQEQAVEKSLRPQTLSQYIGQTKIKHELQVYIQAAQKRQEALDHVLLYGPPGLGKTTLALVIAHELGVNLRSTTGPSIDKAGDLVAILSELQPGDVLFIDEVHRLPKNIEEILYSAMEDFFIDIVVGQGAEAHAIHYPLPPFTLIGATTQAGQLSSPLRSRFGIIEHLTYYNTTELTQIIQRSATVLNVTITLEGAHELARRSRGTPRVANRLLKRVRDFAQVAGRQEIDAPLVSSSLQQLQVDSAGLDQTDRKLLQMMIQLYHGGPVGLKTMAVNIGEEQETVEAVYEPYLLQQGFLKRTSRGRMVTSKAYQHLGLPVPDQNGAK</sequence>
<dbReference type="Proteomes" id="UP000033558">
    <property type="component" value="Unassembled WGS sequence"/>
</dbReference>
<dbReference type="InterPro" id="IPR027417">
    <property type="entry name" value="P-loop_NTPase"/>
</dbReference>
<dbReference type="HAMAP" id="MF_00016">
    <property type="entry name" value="DNA_HJ_migration_RuvB"/>
    <property type="match status" value="1"/>
</dbReference>
<keyword evidence="5 9" id="KW-0067">ATP-binding</keyword>
<feature type="binding site" evidence="9">
    <location>
        <position position="313"/>
    </location>
    <ligand>
        <name>DNA</name>
        <dbReference type="ChEBI" id="CHEBI:16991"/>
    </ligand>
</feature>
<evidence type="ECO:0000256" key="6">
    <source>
        <dbReference type="ARBA" id="ARBA00023125"/>
    </source>
</evidence>
<evidence type="ECO:0000256" key="4">
    <source>
        <dbReference type="ARBA" id="ARBA00022801"/>
    </source>
</evidence>
<evidence type="ECO:0000256" key="3">
    <source>
        <dbReference type="ARBA" id="ARBA00022763"/>
    </source>
</evidence>
<feature type="region of interest" description="Head domain (RuvB-H)" evidence="9">
    <location>
        <begin position="258"/>
        <end position="339"/>
    </location>
</feature>
<dbReference type="HOGENOM" id="CLU_055599_1_0_9"/>
<keyword evidence="2 9" id="KW-0547">Nucleotide-binding</keyword>
<keyword evidence="8 9" id="KW-0234">DNA repair</keyword>
<evidence type="ECO:0000256" key="5">
    <source>
        <dbReference type="ARBA" id="ARBA00022840"/>
    </source>
</evidence>
<dbReference type="GO" id="GO:0009378">
    <property type="term" value="F:four-way junction helicase activity"/>
    <property type="evidence" value="ECO:0007669"/>
    <property type="project" value="InterPro"/>
</dbReference>
<keyword evidence="4 9" id="KW-0378">Hydrolase</keyword>
<evidence type="ECO:0000256" key="9">
    <source>
        <dbReference type="HAMAP-Rule" id="MF_00016"/>
    </source>
</evidence>
<dbReference type="SUPFAM" id="SSF52540">
    <property type="entry name" value="P-loop containing nucleoside triphosphate hydrolases"/>
    <property type="match status" value="1"/>
</dbReference>
<dbReference type="GO" id="GO:0006310">
    <property type="term" value="P:DNA recombination"/>
    <property type="evidence" value="ECO:0007669"/>
    <property type="project" value="UniProtKB-UniRule"/>
</dbReference>
<dbReference type="InterPro" id="IPR036390">
    <property type="entry name" value="WH_DNA-bd_sf"/>
</dbReference>
<dbReference type="NCBIfam" id="NF000868">
    <property type="entry name" value="PRK00080.1"/>
    <property type="match status" value="1"/>
</dbReference>
<dbReference type="NCBIfam" id="TIGR00635">
    <property type="entry name" value="ruvB"/>
    <property type="match status" value="1"/>
</dbReference>
<evidence type="ECO:0000256" key="2">
    <source>
        <dbReference type="ARBA" id="ARBA00022741"/>
    </source>
</evidence>
<dbReference type="GO" id="GO:0005737">
    <property type="term" value="C:cytoplasm"/>
    <property type="evidence" value="ECO:0007669"/>
    <property type="project" value="UniProtKB-SubCell"/>
</dbReference>
<reference evidence="11 12" key="1">
    <citation type="submission" date="2015-01" db="EMBL/GenBank/DDBJ databases">
        <title>Comparative genomics of the lactic acid bacteria isolated from the honey bee gut.</title>
        <authorList>
            <person name="Ellegaard K.M."/>
            <person name="Tamarit D."/>
            <person name="Javelind E."/>
            <person name="Olofsson T."/>
            <person name="Andersson S.G."/>
            <person name="Vasquez A."/>
        </authorList>
    </citation>
    <scope>NUCLEOTIDE SEQUENCE [LARGE SCALE GENOMIC DNA]</scope>
    <source>
        <strain evidence="11 12">Bin4</strain>
    </source>
</reference>
<dbReference type="AlphaFoldDB" id="A0A0F4LYJ8"/>
<accession>A0A0F4LYJ8</accession>
<dbReference type="InterPro" id="IPR008823">
    <property type="entry name" value="RuvB_wg_C"/>
</dbReference>
<feature type="binding site" evidence="9">
    <location>
        <position position="318"/>
    </location>
    <ligand>
        <name>DNA</name>
        <dbReference type="ChEBI" id="CHEBI:16991"/>
    </ligand>
</feature>
<dbReference type="SMART" id="SM00382">
    <property type="entry name" value="AAA"/>
    <property type="match status" value="1"/>
</dbReference>
<dbReference type="PATRIC" id="fig|1218492.5.peg.532"/>
<feature type="binding site" evidence="9">
    <location>
        <position position="221"/>
    </location>
    <ligand>
        <name>ATP</name>
        <dbReference type="ChEBI" id="CHEBI:30616"/>
    </ligand>
</feature>
<dbReference type="Pfam" id="PF17864">
    <property type="entry name" value="AAA_lid_4"/>
    <property type="match status" value="1"/>
</dbReference>
<keyword evidence="3 9" id="KW-0227">DNA damage</keyword>
<comment type="caution">
    <text evidence="9">Lacks conserved residue(s) required for the propagation of feature annotation.</text>
</comment>
<dbReference type="Pfam" id="PF05496">
    <property type="entry name" value="RuvB_N"/>
    <property type="match status" value="1"/>
</dbReference>
<evidence type="ECO:0000256" key="1">
    <source>
        <dbReference type="ARBA" id="ARBA00022490"/>
    </source>
</evidence>
<dbReference type="GO" id="GO:0006281">
    <property type="term" value="P:DNA repair"/>
    <property type="evidence" value="ECO:0007669"/>
    <property type="project" value="UniProtKB-UniRule"/>
</dbReference>
<feature type="binding site" evidence="9">
    <location>
        <position position="65"/>
    </location>
    <ligand>
        <name>ATP</name>
        <dbReference type="ChEBI" id="CHEBI:30616"/>
    </ligand>
</feature>